<gene>
    <name evidence="1" type="ORF">AK812_SmicGene27054</name>
</gene>
<proteinExistence type="predicted"/>
<organism evidence="1 2">
    <name type="scientific">Symbiodinium microadriaticum</name>
    <name type="common">Dinoflagellate</name>
    <name type="synonym">Zooxanthella microadriatica</name>
    <dbReference type="NCBI Taxonomy" id="2951"/>
    <lineage>
        <taxon>Eukaryota</taxon>
        <taxon>Sar</taxon>
        <taxon>Alveolata</taxon>
        <taxon>Dinophyceae</taxon>
        <taxon>Suessiales</taxon>
        <taxon>Symbiodiniaceae</taxon>
        <taxon>Symbiodinium</taxon>
    </lineage>
</organism>
<keyword evidence="2" id="KW-1185">Reference proteome</keyword>
<evidence type="ECO:0000313" key="1">
    <source>
        <dbReference type="EMBL" id="OLP91253.1"/>
    </source>
</evidence>
<sequence>MISKSPLSWQHAYTMPHFICEHPAQRTIAYLDEQSEALAILCSALNLDQASMDTVSPGNWRPAEEDPETVTALLAEEEAAGWIQQVNPLCRIPEAVLMPTVQEVSRPFSGLTRNVGLSFGQGQDIARGGGTSAAYESKPRPRSDDIAPCVNRVQASARNYASEASQSRTMTYIRLPGVSELH</sequence>
<reference evidence="1 2" key="1">
    <citation type="submission" date="2016-02" db="EMBL/GenBank/DDBJ databases">
        <title>Genome analysis of coral dinoflagellate symbionts highlights evolutionary adaptations to a symbiotic lifestyle.</title>
        <authorList>
            <person name="Aranda M."/>
            <person name="Li Y."/>
            <person name="Liew Y.J."/>
            <person name="Baumgarten S."/>
            <person name="Simakov O."/>
            <person name="Wilson M."/>
            <person name="Piel J."/>
            <person name="Ashoor H."/>
            <person name="Bougouffa S."/>
            <person name="Bajic V.B."/>
            <person name="Ryu T."/>
            <person name="Ravasi T."/>
            <person name="Bayer T."/>
            <person name="Micklem G."/>
            <person name="Kim H."/>
            <person name="Bhak J."/>
            <person name="Lajeunesse T.C."/>
            <person name="Voolstra C.R."/>
        </authorList>
    </citation>
    <scope>NUCLEOTIDE SEQUENCE [LARGE SCALE GENOMIC DNA]</scope>
    <source>
        <strain evidence="1 2">CCMP2467</strain>
    </source>
</reference>
<comment type="caution">
    <text evidence="1">The sequence shown here is derived from an EMBL/GenBank/DDBJ whole genome shotgun (WGS) entry which is preliminary data.</text>
</comment>
<name>A0A1Q9D7R2_SYMMI</name>
<dbReference type="EMBL" id="LSRX01000674">
    <property type="protein sequence ID" value="OLP91253.1"/>
    <property type="molecule type" value="Genomic_DNA"/>
</dbReference>
<accession>A0A1Q9D7R2</accession>
<dbReference type="Proteomes" id="UP000186817">
    <property type="component" value="Unassembled WGS sequence"/>
</dbReference>
<evidence type="ECO:0000313" key="2">
    <source>
        <dbReference type="Proteomes" id="UP000186817"/>
    </source>
</evidence>
<protein>
    <submittedName>
        <fullName evidence="1">Uncharacterized protein</fullName>
    </submittedName>
</protein>
<dbReference type="AlphaFoldDB" id="A0A1Q9D7R2"/>
<dbReference type="OrthoDB" id="10414677at2759"/>